<feature type="compositionally biased region" description="Low complexity" evidence="1">
    <location>
        <begin position="1358"/>
        <end position="1379"/>
    </location>
</feature>
<feature type="compositionally biased region" description="Low complexity" evidence="1">
    <location>
        <begin position="877"/>
        <end position="903"/>
    </location>
</feature>
<feature type="compositionally biased region" description="Low complexity" evidence="1">
    <location>
        <begin position="488"/>
        <end position="524"/>
    </location>
</feature>
<feature type="compositionally biased region" description="Low complexity" evidence="1">
    <location>
        <begin position="1185"/>
        <end position="1194"/>
    </location>
</feature>
<accession>A0A177VEE1</accession>
<evidence type="ECO:0000313" key="3">
    <source>
        <dbReference type="Proteomes" id="UP000077671"/>
    </source>
</evidence>
<feature type="region of interest" description="Disordered" evidence="1">
    <location>
        <begin position="694"/>
        <end position="732"/>
    </location>
</feature>
<feature type="compositionally biased region" description="Low complexity" evidence="1">
    <location>
        <begin position="440"/>
        <end position="465"/>
    </location>
</feature>
<protein>
    <submittedName>
        <fullName evidence="2">Uncharacterized protein</fullName>
    </submittedName>
</protein>
<name>A0A177VEE1_9BASI</name>
<feature type="region of interest" description="Disordered" evidence="1">
    <location>
        <begin position="802"/>
        <end position="828"/>
    </location>
</feature>
<feature type="compositionally biased region" description="Low complexity" evidence="1">
    <location>
        <begin position="1529"/>
        <end position="1538"/>
    </location>
</feature>
<feature type="region of interest" description="Disordered" evidence="1">
    <location>
        <begin position="384"/>
        <end position="634"/>
    </location>
</feature>
<feature type="compositionally biased region" description="Polar residues" evidence="1">
    <location>
        <begin position="1594"/>
        <end position="1607"/>
    </location>
</feature>
<feature type="compositionally biased region" description="Low complexity" evidence="1">
    <location>
        <begin position="715"/>
        <end position="732"/>
    </location>
</feature>
<proteinExistence type="predicted"/>
<feature type="compositionally biased region" description="Low complexity" evidence="1">
    <location>
        <begin position="34"/>
        <end position="45"/>
    </location>
</feature>
<evidence type="ECO:0000256" key="1">
    <source>
        <dbReference type="SAM" id="MobiDB-lite"/>
    </source>
</evidence>
<feature type="region of interest" description="Disordered" evidence="1">
    <location>
        <begin position="279"/>
        <end position="301"/>
    </location>
</feature>
<feature type="compositionally biased region" description="Basic residues" evidence="1">
    <location>
        <begin position="132"/>
        <end position="141"/>
    </location>
</feature>
<dbReference type="Proteomes" id="UP000077671">
    <property type="component" value="Unassembled WGS sequence"/>
</dbReference>
<feature type="compositionally biased region" description="Low complexity" evidence="1">
    <location>
        <begin position="1450"/>
        <end position="1471"/>
    </location>
</feature>
<evidence type="ECO:0000313" key="2">
    <source>
        <dbReference type="EMBL" id="KAE8263954.1"/>
    </source>
</evidence>
<reference evidence="2" key="1">
    <citation type="submission" date="2016-04" db="EMBL/GenBank/DDBJ databases">
        <authorList>
            <person name="Nguyen H.D."/>
            <person name="Kesanakurti P."/>
            <person name="Cullis J."/>
            <person name="Levesque C.A."/>
            <person name="Hambleton S."/>
        </authorList>
    </citation>
    <scope>NUCLEOTIDE SEQUENCE</scope>
    <source>
        <strain evidence="2">DAOMC 238032</strain>
    </source>
</reference>
<dbReference type="EMBL" id="LWDD02000101">
    <property type="protein sequence ID" value="KAE8263954.1"/>
    <property type="molecule type" value="Genomic_DNA"/>
</dbReference>
<feature type="compositionally biased region" description="Basic and acidic residues" evidence="1">
    <location>
        <begin position="695"/>
        <end position="714"/>
    </location>
</feature>
<feature type="compositionally biased region" description="Low complexity" evidence="1">
    <location>
        <begin position="1119"/>
        <end position="1159"/>
    </location>
</feature>
<feature type="compositionally biased region" description="Gly residues" evidence="1">
    <location>
        <begin position="1635"/>
        <end position="1674"/>
    </location>
</feature>
<feature type="compositionally biased region" description="Low complexity" evidence="1">
    <location>
        <begin position="846"/>
        <end position="866"/>
    </location>
</feature>
<feature type="region of interest" description="Disordered" evidence="1">
    <location>
        <begin position="846"/>
        <end position="1014"/>
    </location>
</feature>
<comment type="caution">
    <text evidence="2">The sequence shown here is derived from an EMBL/GenBank/DDBJ whole genome shotgun (WGS) entry which is preliminary data.</text>
</comment>
<feature type="compositionally biased region" description="Low complexity" evidence="1">
    <location>
        <begin position="55"/>
        <end position="67"/>
    </location>
</feature>
<feature type="region of interest" description="Disordered" evidence="1">
    <location>
        <begin position="31"/>
        <end position="193"/>
    </location>
</feature>
<organism evidence="2 3">
    <name type="scientific">Tilletia caries</name>
    <name type="common">wheat bunt fungus</name>
    <dbReference type="NCBI Taxonomy" id="13290"/>
    <lineage>
        <taxon>Eukaryota</taxon>
        <taxon>Fungi</taxon>
        <taxon>Dikarya</taxon>
        <taxon>Basidiomycota</taxon>
        <taxon>Ustilaginomycotina</taxon>
        <taxon>Exobasidiomycetes</taxon>
        <taxon>Tilletiales</taxon>
        <taxon>Tilletiaceae</taxon>
        <taxon>Tilletia</taxon>
    </lineage>
</organism>
<reference evidence="2" key="2">
    <citation type="journal article" date="2019" name="IMA Fungus">
        <title>Genome sequencing and comparison of five Tilletia species to identify candidate genes for the detection of regulated species infecting wheat.</title>
        <authorList>
            <person name="Nguyen H.D.T."/>
            <person name="Sultana T."/>
            <person name="Kesanakurti P."/>
            <person name="Hambleton S."/>
        </authorList>
    </citation>
    <scope>NUCLEOTIDE SEQUENCE</scope>
    <source>
        <strain evidence="2">DAOMC 238032</strain>
    </source>
</reference>
<feature type="compositionally biased region" description="Basic and acidic residues" evidence="1">
    <location>
        <begin position="1258"/>
        <end position="1273"/>
    </location>
</feature>
<feature type="region of interest" description="Disordered" evidence="1">
    <location>
        <begin position="1104"/>
        <end position="1776"/>
    </location>
</feature>
<feature type="compositionally biased region" description="Pro residues" evidence="1">
    <location>
        <begin position="1400"/>
        <end position="1414"/>
    </location>
</feature>
<dbReference type="SUPFAM" id="SSF54160">
    <property type="entry name" value="Chromo domain-like"/>
    <property type="match status" value="1"/>
</dbReference>
<gene>
    <name evidence="2" type="ORF">A4X03_0g1301</name>
</gene>
<feature type="compositionally biased region" description="Polar residues" evidence="1">
    <location>
        <begin position="997"/>
        <end position="1011"/>
    </location>
</feature>
<dbReference type="InterPro" id="IPR016197">
    <property type="entry name" value="Chromo-like_dom_sf"/>
</dbReference>
<feature type="compositionally biased region" description="Acidic residues" evidence="1">
    <location>
        <begin position="103"/>
        <end position="128"/>
    </location>
</feature>
<sequence length="2148" mass="223052">MSARSSGDDAVLGFNRLRTDSGYLAMCSVKRKAGPTAASAAASESPAKKAKSKGKAVASTASTTNSSPFRPRARPLGKAKAQQPSPKKKAPSPETESYHDTDDERESDLPVEIDEEGSDASWNGEDDDDARRKAKGKKKASPTKNGAARGGNRARRRNSAEGTESSPAKPPRRKPMMVGNQLSPLDEAVDSDAAESLASWNEDDIEMWHPTTNREKKDEILPVGHVLRFRQHPRKGYSQYRVVWKDLPVYCSTWETEHIFLTGENPEMEVTHADRFWASTDTGRPHNVPRPRLEDAPEQASYSDTDVQDYFGLNEEAIRIKLRKQRDSWRRDKFQLRKLRRGHLDAAAKAAQAAAFAAGEPIPIIESDEENGMMGDGHLVPKVRKSPAKMNGAGGGTRGGRLPTVGRRSAVAAGPSTVDPDSEPEPMKTRSRSNVGRGGKTATNAAAAGSAGRGGASSSSAAASSPIKRVPGKFGPPSRVGRAPAGPASTSAARNGANGSGSASPAKKAATAAAGPSSSSQSASNVLPLFRQPGTRGDAIVISDSSDEDDDAAKAAASTSAPRKRPAGDEASASTAAPARSTQPATAAKDKTSPIPATTTTTAVQKATVSSKLPKEPITAVDSPARKAAREMAVTQEMSAIAATAAAGASTSRQVEDDSAMALFRELTGSETPSSSTTMATTYEHSPALQMAMEAARRMAAEQEERKRTEEERAAAAAAASVAGASTSTSANVVKGSGAAVSEAVGAQGITAPGETFPQPEISFGAALDDDAMQLGESIVTAEPLAGPGPSQLTTALSIVQTQASESDGDGDGAAVPLAGSPRPAAMGEVQMESGGTDVIAVTSVSEAAAPPTTSAPASAPALSEPARTESLPVLHAPAASVAPNPAPAVVSEETASAAVTTSLPIAHQAPSQSASADEPAKPVVKIEPHQTTRPASDAVESQPHPAGAGVGPSTLAPEVQERKPVFPQEAEVEMQDQKAGTATGLEGESLGVQEGVASTSGVQDTVASSSVEQPAVEAPIAVAPVSTTLPAADPPAAIAVAPVSAALPVADPAAADAPLVPRAGCATLELSPEPEDADQDMEDDYAVDFGLGAAMDMDMDMDIPVLEDPLDGPSMDVEPAQAAEPLPLPLPAAMDAQPAQAEQPLPPAASLEAPEAAPVPQVKVKPDKSEEEEEDLWGGEDGSEAGTEAAVLGGVEGAGAGEASSAIRDASRTGDLARTASGPKDSSTSEAAPRRVKEERVEQGPSATATSTNDDADLSHDADRSQEKEKTTEPGSFKGAHRRKAEGPSSIEDEELRKFLPKGGPGPSKAGPRRPRGIPGAAPISSRIGTGPPPRPIQSSGSAHAMPAHHAGPSGTSSSARAAVPAPSSAPQVAQQPQNEQVRFEEAASGWGDDLDDPSPAPAVPIAAPPAPAPTVAVNEVQRFDDIAAGWGDDEPASTPAIAPVSTSAGGFQQQQQQGAPQAAAPVNGGIQPQAAAAPSGGDIDFSDMWGADGPDEGLPAIVAGGWGDPATASNIRSVSAPGTNMGPRGQQQQHHAGPPPPQQQQQYQQQRQSLGAGGVGGGRPDQSWRNGPGAGPRRQSSGNDPSRPWNANGDNRSSTRSPNSNAGGGGWAAAPVNAAQTSNWDTGYQAPGQNGGGFQGPGQNGGGYQGSGYNGGGSRGGFRGGRGGGYQGNTGRTPPGASNWANGGRTPGHASQNSGGKTPNGHSQSGRNTPGNRSSGSRTPGPSNWGAGGPGESVSMNISIDAGNAPQQFVPQPAHPHMGGGMHPAMHSQHAQAQMQMQMQQQMMAQLAQQQQQMVPIVQPPVDYRSMLSNFTQKRFDKWFSESSAPNKLSMAHDATRAVLHFTVNDDLIKKFKDSYTFFFKGQGGSETKLAVNMIKVAKGGFRQVLDFGDDAFWSKDALILIWRAAQDTMLTSTLPDAVAPFLNRAKRHKRLTFMVFGSEQPEVQCKRSFDIVFPLSKNGDTGGTLSLSLSGLLHHAYHADLKGKGVQPSLPLWKLVKTPPKNWSVVVHPWVTAVIRMCGGEKQKELFDAVGFDFPVESRWLKELPDRVDDRVTEMDVADTSCGYGADLPEHESVKDLVEAVDRELLSSMHKLETNHWETKRFAVVLAEGGLLHKLDEETKAGVEVLRMDELKVFWGTVLRK</sequence>
<feature type="compositionally biased region" description="Low complexity" evidence="1">
    <location>
        <begin position="1545"/>
        <end position="1554"/>
    </location>
</feature>
<feature type="compositionally biased region" description="Acidic residues" evidence="1">
    <location>
        <begin position="1170"/>
        <end position="1184"/>
    </location>
</feature>
<feature type="compositionally biased region" description="Basic and acidic residues" evidence="1">
    <location>
        <begin position="1233"/>
        <end position="1243"/>
    </location>
</feature>
<feature type="compositionally biased region" description="Polar residues" evidence="1">
    <location>
        <begin position="1695"/>
        <end position="1728"/>
    </location>
</feature>
<feature type="compositionally biased region" description="Basic and acidic residues" evidence="1">
    <location>
        <begin position="919"/>
        <end position="931"/>
    </location>
</feature>
<feature type="compositionally biased region" description="Low complexity" evidence="1">
    <location>
        <begin position="569"/>
        <end position="611"/>
    </location>
</feature>
<feature type="compositionally biased region" description="Polar residues" evidence="1">
    <location>
        <begin position="1513"/>
        <end position="1524"/>
    </location>
</feature>